<dbReference type="PANTHER" id="PTHR47018">
    <property type="entry name" value="CXC DOMAIN-CONTAINING PROTEIN-RELATED"/>
    <property type="match status" value="1"/>
</dbReference>
<comment type="caution">
    <text evidence="1">The sequence shown here is derived from an EMBL/GenBank/DDBJ whole genome shotgun (WGS) entry which is preliminary data.</text>
</comment>
<dbReference type="OrthoDB" id="5984884at2759"/>
<dbReference type="PANTHER" id="PTHR47018:SF3">
    <property type="entry name" value="MYCBP-ASSOCIATED PROTEIN"/>
    <property type="match status" value="1"/>
</dbReference>
<accession>A0A6S7GUB3</accession>
<name>A0A6S7GUB3_PARCT</name>
<protein>
    <submittedName>
        <fullName evidence="1">Uncharacterized protein</fullName>
    </submittedName>
</protein>
<evidence type="ECO:0000313" key="1">
    <source>
        <dbReference type="EMBL" id="CAB3993632.1"/>
    </source>
</evidence>
<evidence type="ECO:0000313" key="2">
    <source>
        <dbReference type="Proteomes" id="UP001152795"/>
    </source>
</evidence>
<keyword evidence="2" id="KW-1185">Reference proteome</keyword>
<reference evidence="1" key="1">
    <citation type="submission" date="2020-04" db="EMBL/GenBank/DDBJ databases">
        <authorList>
            <person name="Alioto T."/>
            <person name="Alioto T."/>
            <person name="Gomez Garrido J."/>
        </authorList>
    </citation>
    <scope>NUCLEOTIDE SEQUENCE</scope>
    <source>
        <strain evidence="1">A484AB</strain>
    </source>
</reference>
<dbReference type="AlphaFoldDB" id="A0A6S7GUB3"/>
<dbReference type="EMBL" id="CACRXK020002297">
    <property type="protein sequence ID" value="CAB3993632.1"/>
    <property type="molecule type" value="Genomic_DNA"/>
</dbReference>
<sequence length="259" mass="29083">MQELKTKRQVTHEAKSESELSMFRRQYESLFAIGLSLWMYHNLRSQKAINLLSKCGVGVSYSGVTHACSHIANAVQENIKINGVFLPLGIVTGRAIRAAADNVDKQVDTHDGKVGMPKKNDTEHHRLNQTTVVRQEQDIENLSRGHSPCNIFTSEETSLFKLMTKEIIPKPIEKSILSMEACGSSVMKKFVEERISGETNLWDKMTKSKFLSWDSSGKEIKLQAKSEVITLRTTTGLMSRLLIIAQSSREVDMEEVIGN</sequence>
<dbReference type="Proteomes" id="UP001152795">
    <property type="component" value="Unassembled WGS sequence"/>
</dbReference>
<proteinExistence type="predicted"/>
<gene>
    <name evidence="1" type="ORF">PACLA_8A021905</name>
</gene>
<organism evidence="1 2">
    <name type="scientific">Paramuricea clavata</name>
    <name type="common">Red gorgonian</name>
    <name type="synonym">Violescent sea-whip</name>
    <dbReference type="NCBI Taxonomy" id="317549"/>
    <lineage>
        <taxon>Eukaryota</taxon>
        <taxon>Metazoa</taxon>
        <taxon>Cnidaria</taxon>
        <taxon>Anthozoa</taxon>
        <taxon>Octocorallia</taxon>
        <taxon>Malacalcyonacea</taxon>
        <taxon>Plexauridae</taxon>
        <taxon>Paramuricea</taxon>
    </lineage>
</organism>